<proteinExistence type="inferred from homology"/>
<dbReference type="EMBL" id="JAWJWF010000004">
    <property type="protein sequence ID" value="KAK6634195.1"/>
    <property type="molecule type" value="Genomic_DNA"/>
</dbReference>
<dbReference type="InterPro" id="IPR002472">
    <property type="entry name" value="Palm_thioest"/>
</dbReference>
<keyword evidence="4" id="KW-0732">Signal</keyword>
<evidence type="ECO:0000256" key="6">
    <source>
        <dbReference type="ARBA" id="ARBA00023157"/>
    </source>
</evidence>
<dbReference type="Gene3D" id="3.40.50.1820">
    <property type="entry name" value="alpha/beta hydrolase"/>
    <property type="match status" value="1"/>
</dbReference>
<dbReference type="EC" id="3.1.2.22" evidence="2"/>
<keyword evidence="5" id="KW-0378">Hydrolase</keyword>
<accession>A0ABR1B3W1</accession>
<evidence type="ECO:0000256" key="1">
    <source>
        <dbReference type="ARBA" id="ARBA00010758"/>
    </source>
</evidence>
<sequence length="250" mass="28737">MSLIKEKIPDVEILSLKFGDNDIESGYFLNVNKQVEEACQTIQSNPKMKNGYNAIGFSQGGQFLRAVAQRCPNPPMKFLISLGGQHQGVYGLPKCLGDGVLCNSIKKLLNTAAYVPWVQDNLVQAQYWHDPLNEEIYRNYSTFIAEINNEKAIKNDSYITNLQKLETLVLVMFTEDSMVVPRESSWFGFYRSNQAKEIVPYNQTRLYEMDLIGFKKMVEGGKVDFLQVEGDHLQFTEEWFTKTIIQRYLM</sequence>
<evidence type="ECO:0000256" key="2">
    <source>
        <dbReference type="ARBA" id="ARBA00012423"/>
    </source>
</evidence>
<organism evidence="9 10">
    <name type="scientific">Polyplax serrata</name>
    <name type="common">Common mouse louse</name>
    <dbReference type="NCBI Taxonomy" id="468196"/>
    <lineage>
        <taxon>Eukaryota</taxon>
        <taxon>Metazoa</taxon>
        <taxon>Ecdysozoa</taxon>
        <taxon>Arthropoda</taxon>
        <taxon>Hexapoda</taxon>
        <taxon>Insecta</taxon>
        <taxon>Pterygota</taxon>
        <taxon>Neoptera</taxon>
        <taxon>Paraneoptera</taxon>
        <taxon>Psocodea</taxon>
        <taxon>Troctomorpha</taxon>
        <taxon>Phthiraptera</taxon>
        <taxon>Anoplura</taxon>
        <taxon>Polyplacidae</taxon>
        <taxon>Polyplax</taxon>
    </lineage>
</organism>
<keyword evidence="7" id="KW-0325">Glycoprotein</keyword>
<evidence type="ECO:0000256" key="4">
    <source>
        <dbReference type="ARBA" id="ARBA00022729"/>
    </source>
</evidence>
<dbReference type="Pfam" id="PF02089">
    <property type="entry name" value="Palm_thioest"/>
    <property type="match status" value="1"/>
</dbReference>
<evidence type="ECO:0000256" key="3">
    <source>
        <dbReference type="ARBA" id="ARBA00014212"/>
    </source>
</evidence>
<keyword evidence="6" id="KW-1015">Disulfide bond</keyword>
<dbReference type="PANTHER" id="PTHR11247:SF8">
    <property type="entry name" value="PALMITOYL-PROTEIN THIOESTERASE 1"/>
    <property type="match status" value="1"/>
</dbReference>
<gene>
    <name evidence="9" type="ORF">RUM44_004803</name>
</gene>
<dbReference type="PRINTS" id="PR00414">
    <property type="entry name" value="PPTHIESTRASE"/>
</dbReference>
<evidence type="ECO:0000313" key="10">
    <source>
        <dbReference type="Proteomes" id="UP001359485"/>
    </source>
</evidence>
<reference evidence="9 10" key="1">
    <citation type="submission" date="2023-09" db="EMBL/GenBank/DDBJ databases">
        <title>Genomes of two closely related lineages of the louse Polyplax serrata with different host specificities.</title>
        <authorList>
            <person name="Martinu J."/>
            <person name="Tarabai H."/>
            <person name="Stefka J."/>
            <person name="Hypsa V."/>
        </authorList>
    </citation>
    <scope>NUCLEOTIDE SEQUENCE [LARGE SCALE GENOMIC DNA]</scope>
    <source>
        <strain evidence="9">98ZLc_SE</strain>
    </source>
</reference>
<comment type="similarity">
    <text evidence="1">Belongs to the palmitoyl-protein thioesterase family.</text>
</comment>
<evidence type="ECO:0000256" key="7">
    <source>
        <dbReference type="ARBA" id="ARBA00023180"/>
    </source>
</evidence>
<protein>
    <recommendedName>
        <fullName evidence="3">Palmitoyl-protein thioesterase 1</fullName>
        <ecNumber evidence="2">3.1.2.22</ecNumber>
    </recommendedName>
    <alternativeName>
        <fullName evidence="8">Palmitoyl-protein hydrolase 1</fullName>
    </alternativeName>
</protein>
<comment type="caution">
    <text evidence="9">The sequence shown here is derived from an EMBL/GenBank/DDBJ whole genome shotgun (WGS) entry which is preliminary data.</text>
</comment>
<evidence type="ECO:0000313" key="9">
    <source>
        <dbReference type="EMBL" id="KAK6634195.1"/>
    </source>
</evidence>
<evidence type="ECO:0000256" key="8">
    <source>
        <dbReference type="ARBA" id="ARBA00031934"/>
    </source>
</evidence>
<dbReference type="PANTHER" id="PTHR11247">
    <property type="entry name" value="PALMITOYL-PROTEIN THIOESTERASE/DOLICHYLDIPHOSPHATASE 1"/>
    <property type="match status" value="1"/>
</dbReference>
<dbReference type="SUPFAM" id="SSF53474">
    <property type="entry name" value="alpha/beta-Hydrolases"/>
    <property type="match status" value="1"/>
</dbReference>
<keyword evidence="10" id="KW-1185">Reference proteome</keyword>
<dbReference type="InterPro" id="IPR029058">
    <property type="entry name" value="AB_hydrolase_fold"/>
</dbReference>
<dbReference type="Proteomes" id="UP001359485">
    <property type="component" value="Unassembled WGS sequence"/>
</dbReference>
<evidence type="ECO:0000256" key="5">
    <source>
        <dbReference type="ARBA" id="ARBA00022801"/>
    </source>
</evidence>
<name>A0ABR1B3W1_POLSC</name>